<dbReference type="eggNOG" id="KOG4491">
    <property type="taxonomic scope" value="Eukaryota"/>
</dbReference>
<gene>
    <name evidence="9" type="primary">20194803</name>
    <name evidence="8" type="ORF">HELRODRAFT_106099</name>
</gene>
<reference evidence="9" key="3">
    <citation type="submission" date="2015-06" db="UniProtKB">
        <authorList>
            <consortium name="EnsemblMetazoa"/>
        </authorList>
    </citation>
    <scope>IDENTIFICATION</scope>
</reference>
<evidence type="ECO:0000313" key="9">
    <source>
        <dbReference type="EnsemblMetazoa" id="HelroP106099"/>
    </source>
</evidence>
<evidence type="ECO:0000313" key="8">
    <source>
        <dbReference type="EMBL" id="ESO06357.1"/>
    </source>
</evidence>
<keyword evidence="6 7" id="KW-0472">Membrane</keyword>
<dbReference type="PANTHER" id="PTHR13353">
    <property type="entry name" value="TRANSMEMBRANE PROTEIN 19"/>
    <property type="match status" value="1"/>
</dbReference>
<dbReference type="GeneID" id="20194803"/>
<dbReference type="EnsemblMetazoa" id="HelroT106099">
    <property type="protein sequence ID" value="HelroP106099"/>
    <property type="gene ID" value="HelroG106099"/>
</dbReference>
<dbReference type="STRING" id="6412.T1EE01"/>
<evidence type="ECO:0000256" key="7">
    <source>
        <dbReference type="SAM" id="Phobius"/>
    </source>
</evidence>
<dbReference type="OrthoDB" id="30881at2759"/>
<dbReference type="Proteomes" id="UP000015101">
    <property type="component" value="Unassembled WGS sequence"/>
</dbReference>
<dbReference type="RefSeq" id="XP_009015725.1">
    <property type="nucleotide sequence ID" value="XM_009017477.1"/>
</dbReference>
<feature type="transmembrane region" description="Helical" evidence="7">
    <location>
        <begin position="66"/>
        <end position="91"/>
    </location>
</feature>
<dbReference type="OMA" id="MSSFACC"/>
<dbReference type="AlphaFoldDB" id="T1EE01"/>
<dbReference type="CTD" id="20194803"/>
<dbReference type="Pfam" id="PF01940">
    <property type="entry name" value="DUF92"/>
    <property type="match status" value="1"/>
</dbReference>
<evidence type="ECO:0000256" key="5">
    <source>
        <dbReference type="ARBA" id="ARBA00022989"/>
    </source>
</evidence>
<feature type="transmembrane region" description="Helical" evidence="7">
    <location>
        <begin position="300"/>
        <end position="321"/>
    </location>
</feature>
<evidence type="ECO:0000256" key="3">
    <source>
        <dbReference type="ARBA" id="ARBA00014258"/>
    </source>
</evidence>
<reference evidence="8 10" key="2">
    <citation type="journal article" date="2013" name="Nature">
        <title>Insights into bilaterian evolution from three spiralian genomes.</title>
        <authorList>
            <person name="Simakov O."/>
            <person name="Marletaz F."/>
            <person name="Cho S.J."/>
            <person name="Edsinger-Gonzales E."/>
            <person name="Havlak P."/>
            <person name="Hellsten U."/>
            <person name="Kuo D.H."/>
            <person name="Larsson T."/>
            <person name="Lv J."/>
            <person name="Arendt D."/>
            <person name="Savage R."/>
            <person name="Osoegawa K."/>
            <person name="de Jong P."/>
            <person name="Grimwood J."/>
            <person name="Chapman J.A."/>
            <person name="Shapiro H."/>
            <person name="Aerts A."/>
            <person name="Otillar R.P."/>
            <person name="Terry A.Y."/>
            <person name="Boore J.L."/>
            <person name="Grigoriev I.V."/>
            <person name="Lindberg D.R."/>
            <person name="Seaver E.C."/>
            <person name="Weisblat D.A."/>
            <person name="Putnam N.H."/>
            <person name="Rokhsar D.S."/>
        </authorList>
    </citation>
    <scope>NUCLEOTIDE SEQUENCE</scope>
</reference>
<dbReference type="EMBL" id="AMQM01000614">
    <property type="status" value="NOT_ANNOTATED_CDS"/>
    <property type="molecule type" value="Genomic_DNA"/>
</dbReference>
<evidence type="ECO:0000313" key="10">
    <source>
        <dbReference type="Proteomes" id="UP000015101"/>
    </source>
</evidence>
<dbReference type="PANTHER" id="PTHR13353:SF5">
    <property type="entry name" value="TRANSMEMBRANE PROTEIN 19"/>
    <property type="match status" value="1"/>
</dbReference>
<dbReference type="InParanoid" id="T1EE01"/>
<evidence type="ECO:0000256" key="6">
    <source>
        <dbReference type="ARBA" id="ARBA00023136"/>
    </source>
</evidence>
<dbReference type="KEGG" id="hro:HELRODRAFT_106099"/>
<feature type="transmembrane region" description="Helical" evidence="7">
    <location>
        <begin position="33"/>
        <end position="54"/>
    </location>
</feature>
<dbReference type="HOGENOM" id="CLU_036918_3_1_1"/>
<dbReference type="FunCoup" id="T1EE01">
    <property type="interactions" value="278"/>
</dbReference>
<evidence type="ECO:0000256" key="4">
    <source>
        <dbReference type="ARBA" id="ARBA00022692"/>
    </source>
</evidence>
<sequence>MILLPLLFFLALVTSLVVWFLLAIVTNTATEPFAQPLRCLAAVFLPTILVYYGLKKRSLSSSGAQVGFIIGFVMTISSLSFFACLFVFFMLGSTVTKWRSGQKCKFEENYKEGGQRNWLQVICNGGVAAQLAILYMIDNGCRELPIDFSRFYSASWLSCGLVGALACCCGDTLASEIGSVVGSSNPILITNFKRVHTGTNGAISLAGTVASFLGGLLIGLTFYLTNHILVDRQLPMHPIQWPIIILGGFAGLLGSLIDSLLGATLQYSGYCTQRKLIVGSPASSVVHISGIPLLDNHNVNLISSFLTSFATSFLAYNWYLYDKQ</sequence>
<name>T1EE01_HELRO</name>
<feature type="transmembrane region" description="Helical" evidence="7">
    <location>
        <begin position="243"/>
        <end position="264"/>
    </location>
</feature>
<organism evidence="9 10">
    <name type="scientific">Helobdella robusta</name>
    <name type="common">Californian leech</name>
    <dbReference type="NCBI Taxonomy" id="6412"/>
    <lineage>
        <taxon>Eukaryota</taxon>
        <taxon>Metazoa</taxon>
        <taxon>Spiralia</taxon>
        <taxon>Lophotrochozoa</taxon>
        <taxon>Annelida</taxon>
        <taxon>Clitellata</taxon>
        <taxon>Hirudinea</taxon>
        <taxon>Rhynchobdellida</taxon>
        <taxon>Glossiphoniidae</taxon>
        <taxon>Helobdella</taxon>
    </lineage>
</organism>
<comment type="similarity">
    <text evidence="2">Belongs to the TMEM19 family.</text>
</comment>
<evidence type="ECO:0000256" key="1">
    <source>
        <dbReference type="ARBA" id="ARBA00004141"/>
    </source>
</evidence>
<dbReference type="InterPro" id="IPR002794">
    <property type="entry name" value="DUF92_TMEM19"/>
</dbReference>
<reference evidence="10" key="1">
    <citation type="submission" date="2012-12" db="EMBL/GenBank/DDBJ databases">
        <authorList>
            <person name="Hellsten U."/>
            <person name="Grimwood J."/>
            <person name="Chapman J.A."/>
            <person name="Shapiro H."/>
            <person name="Aerts A."/>
            <person name="Otillar R.P."/>
            <person name="Terry A.Y."/>
            <person name="Boore J.L."/>
            <person name="Simakov O."/>
            <person name="Marletaz F."/>
            <person name="Cho S.-J."/>
            <person name="Edsinger-Gonzales E."/>
            <person name="Havlak P."/>
            <person name="Kuo D.-H."/>
            <person name="Larsson T."/>
            <person name="Lv J."/>
            <person name="Arendt D."/>
            <person name="Savage R."/>
            <person name="Osoegawa K."/>
            <person name="de Jong P."/>
            <person name="Lindberg D.R."/>
            <person name="Seaver E.C."/>
            <person name="Weisblat D.A."/>
            <person name="Putnam N.H."/>
            <person name="Grigoriev I.V."/>
            <person name="Rokhsar D.S."/>
        </authorList>
    </citation>
    <scope>NUCLEOTIDE SEQUENCE</scope>
</reference>
<keyword evidence="5 7" id="KW-1133">Transmembrane helix</keyword>
<protein>
    <recommendedName>
        <fullName evidence="3">Transmembrane protein 19</fullName>
    </recommendedName>
</protein>
<dbReference type="GO" id="GO:0016020">
    <property type="term" value="C:membrane"/>
    <property type="evidence" value="ECO:0000318"/>
    <property type="project" value="GO_Central"/>
</dbReference>
<accession>T1EE01</accession>
<keyword evidence="10" id="KW-1185">Reference proteome</keyword>
<evidence type="ECO:0000256" key="2">
    <source>
        <dbReference type="ARBA" id="ARBA00009012"/>
    </source>
</evidence>
<dbReference type="EMBL" id="KB096324">
    <property type="protein sequence ID" value="ESO06357.1"/>
    <property type="molecule type" value="Genomic_DNA"/>
</dbReference>
<proteinExistence type="inferred from homology"/>
<keyword evidence="4 7" id="KW-0812">Transmembrane</keyword>
<comment type="subcellular location">
    <subcellularLocation>
        <location evidence="1">Membrane</location>
        <topology evidence="1">Multi-pass membrane protein</topology>
    </subcellularLocation>
</comment>
<feature type="transmembrane region" description="Helical" evidence="7">
    <location>
        <begin position="202"/>
        <end position="223"/>
    </location>
</feature>